<keyword evidence="5 7" id="KW-0805">Transcription regulation</keyword>
<dbReference type="Gene3D" id="2.40.50.140">
    <property type="entry name" value="Nucleic acid-binding proteins"/>
    <property type="match status" value="1"/>
</dbReference>
<proteinExistence type="inferred from homology"/>
<dbReference type="InterPro" id="IPR012340">
    <property type="entry name" value="NA-bd_OB-fold"/>
</dbReference>
<dbReference type="GO" id="GO:0006353">
    <property type="term" value="P:DNA-templated transcription termination"/>
    <property type="evidence" value="ECO:0007669"/>
    <property type="project" value="UniProtKB-UniRule"/>
</dbReference>
<evidence type="ECO:0000313" key="10">
    <source>
        <dbReference type="Proteomes" id="UP000560081"/>
    </source>
</evidence>
<keyword evidence="6 7" id="KW-0804">Transcription</keyword>
<organism evidence="9 10">
    <name type="scientific">Micrococcus flavus</name>
    <dbReference type="NCBI Taxonomy" id="384602"/>
    <lineage>
        <taxon>Bacteria</taxon>
        <taxon>Bacillati</taxon>
        <taxon>Actinomycetota</taxon>
        <taxon>Actinomycetes</taxon>
        <taxon>Micrococcales</taxon>
        <taxon>Micrococcaceae</taxon>
        <taxon>Micrococcus</taxon>
    </lineage>
</organism>
<evidence type="ECO:0000256" key="7">
    <source>
        <dbReference type="HAMAP-Rule" id="MF_00945"/>
    </source>
</evidence>
<dbReference type="GO" id="GO:0005829">
    <property type="term" value="C:cytosol"/>
    <property type="evidence" value="ECO:0007669"/>
    <property type="project" value="TreeGrafter"/>
</dbReference>
<dbReference type="Pfam" id="PF08529">
    <property type="entry name" value="NusA_N"/>
    <property type="match status" value="1"/>
</dbReference>
<dbReference type="InterPro" id="IPR009019">
    <property type="entry name" value="KH_sf_prok-type"/>
</dbReference>
<dbReference type="GO" id="GO:0003723">
    <property type="term" value="F:RNA binding"/>
    <property type="evidence" value="ECO:0007669"/>
    <property type="project" value="UniProtKB-UniRule"/>
</dbReference>
<keyword evidence="3 7" id="KW-0889">Transcription antitermination</keyword>
<evidence type="ECO:0000256" key="6">
    <source>
        <dbReference type="ARBA" id="ARBA00023163"/>
    </source>
</evidence>
<dbReference type="InterPro" id="IPR025249">
    <property type="entry name" value="TF_NusA_KH_1st"/>
</dbReference>
<dbReference type="AlphaFoldDB" id="A0A7W7PA48"/>
<dbReference type="InterPro" id="IPR010213">
    <property type="entry name" value="TF_NusA"/>
</dbReference>
<comment type="subunit">
    <text evidence="7">Monomer. Binds directly to the core enzyme of the DNA-dependent RNA polymerase and to nascent RNA.</text>
</comment>
<dbReference type="Pfam" id="PF26594">
    <property type="entry name" value="KH_NusA_2nd"/>
    <property type="match status" value="1"/>
</dbReference>
<keyword evidence="2 7" id="KW-0963">Cytoplasm</keyword>
<sequence length="331" mass="35557">MSALRMLVAERDIPLDRLVPAIEQALLMAYQRTPGAIRGARVELDRATGHVTVWAPEVDDDGTRVGEFDDTPNGFGRIAASTARQVIFQRLRDADDAKVLGEFKDREGQLVSGVIQQGTHRHMVQVDLGTLEAVLPPPEQVPGEEYRHGRRLRAVIISATRGPKGPSVTLSRSHPDLVRRLFALEVPEIAEGVVEITALAREAGHRTKMAVRATRAGVNPKGAAIGEMGTRVRAVMAELGGEKIDIVEHSDDPAEMIAHALSPARTVSVEILDEAQHSARVTVPQHQLSLAIGKEGQNARLAARLTGWRIDIVGDAPQGGGAPAPAAPEQS</sequence>
<evidence type="ECO:0000256" key="2">
    <source>
        <dbReference type="ARBA" id="ARBA00022490"/>
    </source>
</evidence>
<accession>A0A7W7PA48</accession>
<dbReference type="PANTHER" id="PTHR22648:SF0">
    <property type="entry name" value="TRANSCRIPTION TERMINATION_ANTITERMINATION PROTEIN NUSA"/>
    <property type="match status" value="1"/>
</dbReference>
<dbReference type="InterPro" id="IPR015946">
    <property type="entry name" value="KH_dom-like_a/b"/>
</dbReference>
<evidence type="ECO:0000256" key="4">
    <source>
        <dbReference type="ARBA" id="ARBA00022884"/>
    </source>
</evidence>
<evidence type="ECO:0000256" key="1">
    <source>
        <dbReference type="ARBA" id="ARBA00022472"/>
    </source>
</evidence>
<dbReference type="SUPFAM" id="SSF54814">
    <property type="entry name" value="Prokaryotic type KH domain (KH-domain type II)"/>
    <property type="match status" value="2"/>
</dbReference>
<dbReference type="PROSITE" id="PS50126">
    <property type="entry name" value="S1"/>
    <property type="match status" value="1"/>
</dbReference>
<keyword evidence="4 7" id="KW-0694">RNA-binding</keyword>
<dbReference type="InterPro" id="IPR030842">
    <property type="entry name" value="TF_NusA_bacterial"/>
</dbReference>
<name>A0A7W7PA48_9MICC</name>
<dbReference type="SUPFAM" id="SSF69705">
    <property type="entry name" value="Transcription factor NusA, N-terminal domain"/>
    <property type="match status" value="1"/>
</dbReference>
<comment type="function">
    <text evidence="7">Participates in both transcription termination and antitermination.</text>
</comment>
<comment type="caution">
    <text evidence="9">The sequence shown here is derived from an EMBL/GenBank/DDBJ whole genome shotgun (WGS) entry which is preliminary data.</text>
</comment>
<reference evidence="9 10" key="1">
    <citation type="submission" date="2020-08" db="EMBL/GenBank/DDBJ databases">
        <title>Sequencing the genomes of 1000 actinobacteria strains.</title>
        <authorList>
            <person name="Klenk H.-P."/>
        </authorList>
    </citation>
    <scope>NUCLEOTIDE SEQUENCE [LARGE SCALE GENOMIC DNA]</scope>
    <source>
        <strain evidence="9 10">DSM 19079</strain>
    </source>
</reference>
<dbReference type="GO" id="GO:0031564">
    <property type="term" value="P:transcription antitermination"/>
    <property type="evidence" value="ECO:0007669"/>
    <property type="project" value="UniProtKB-UniRule"/>
</dbReference>
<dbReference type="FunFam" id="3.30.300.20:FF:000005">
    <property type="entry name" value="Transcription termination/antitermination protein NusA"/>
    <property type="match status" value="1"/>
</dbReference>
<dbReference type="GO" id="GO:0003700">
    <property type="term" value="F:DNA-binding transcription factor activity"/>
    <property type="evidence" value="ECO:0007669"/>
    <property type="project" value="InterPro"/>
</dbReference>
<dbReference type="NCBIfam" id="TIGR01953">
    <property type="entry name" value="NusA"/>
    <property type="match status" value="1"/>
</dbReference>
<keyword evidence="10" id="KW-1185">Reference proteome</keyword>
<dbReference type="InterPro" id="IPR003029">
    <property type="entry name" value="S1_domain"/>
</dbReference>
<dbReference type="CDD" id="cd04455">
    <property type="entry name" value="S1_NusA"/>
    <property type="match status" value="1"/>
</dbReference>
<comment type="similarity">
    <text evidence="7">Belongs to the NusA family.</text>
</comment>
<dbReference type="CDD" id="cd02134">
    <property type="entry name" value="KH-II_NusA_rpt1"/>
    <property type="match status" value="1"/>
</dbReference>
<gene>
    <name evidence="7" type="primary">nusA</name>
    <name evidence="9" type="ORF">BJ976_001497</name>
</gene>
<dbReference type="Gene3D" id="3.30.1480.10">
    <property type="entry name" value="NusA, N-terminal domain"/>
    <property type="match status" value="1"/>
</dbReference>
<dbReference type="PANTHER" id="PTHR22648">
    <property type="entry name" value="TRANSCRIPTION TERMINATION FACTOR NUSA"/>
    <property type="match status" value="1"/>
</dbReference>
<dbReference type="EMBL" id="JACHMC010000001">
    <property type="protein sequence ID" value="MBB4883146.1"/>
    <property type="molecule type" value="Genomic_DNA"/>
</dbReference>
<dbReference type="InterPro" id="IPR036555">
    <property type="entry name" value="NusA_N_sf"/>
</dbReference>
<feature type="domain" description="S1 motif" evidence="8">
    <location>
        <begin position="108"/>
        <end position="173"/>
    </location>
</feature>
<evidence type="ECO:0000259" key="8">
    <source>
        <dbReference type="PROSITE" id="PS50126"/>
    </source>
</evidence>
<dbReference type="HAMAP" id="MF_00945_B">
    <property type="entry name" value="NusA_B"/>
    <property type="match status" value="1"/>
</dbReference>
<dbReference type="InterPro" id="IPR058582">
    <property type="entry name" value="KH_NusA_2nd"/>
</dbReference>
<keyword evidence="1 7" id="KW-0806">Transcription termination</keyword>
<dbReference type="Gene3D" id="3.30.300.20">
    <property type="match status" value="2"/>
</dbReference>
<evidence type="ECO:0000256" key="5">
    <source>
        <dbReference type="ARBA" id="ARBA00023015"/>
    </source>
</evidence>
<evidence type="ECO:0000313" key="9">
    <source>
        <dbReference type="EMBL" id="MBB4883146.1"/>
    </source>
</evidence>
<dbReference type="CDD" id="cd22529">
    <property type="entry name" value="KH-II_NusA_rpt2"/>
    <property type="match status" value="1"/>
</dbReference>
<dbReference type="SUPFAM" id="SSF50249">
    <property type="entry name" value="Nucleic acid-binding proteins"/>
    <property type="match status" value="1"/>
</dbReference>
<dbReference type="FunFam" id="3.30.300.20:FF:000002">
    <property type="entry name" value="Transcription termination/antitermination protein NusA"/>
    <property type="match status" value="1"/>
</dbReference>
<dbReference type="InterPro" id="IPR013735">
    <property type="entry name" value="TF_NusA_N"/>
</dbReference>
<dbReference type="PROSITE" id="PS50084">
    <property type="entry name" value="KH_TYPE_1"/>
    <property type="match status" value="1"/>
</dbReference>
<comment type="subcellular location">
    <subcellularLocation>
        <location evidence="7">Cytoplasm</location>
    </subcellularLocation>
</comment>
<protein>
    <recommendedName>
        <fullName evidence="7">Transcription termination/antitermination protein NusA</fullName>
    </recommendedName>
</protein>
<dbReference type="Proteomes" id="UP000560081">
    <property type="component" value="Unassembled WGS sequence"/>
</dbReference>
<evidence type="ECO:0000256" key="3">
    <source>
        <dbReference type="ARBA" id="ARBA00022814"/>
    </source>
</evidence>
<dbReference type="Pfam" id="PF13184">
    <property type="entry name" value="KH_NusA_1st"/>
    <property type="match status" value="1"/>
</dbReference>